<dbReference type="InterPro" id="IPR012337">
    <property type="entry name" value="RNaseH-like_sf"/>
</dbReference>
<gene>
    <name evidence="5" type="primary">POLG_0</name>
    <name evidence="5" type="ORF">FJT64_022338</name>
</gene>
<sequence>MRQSVRLLPAARCSARALRLHSTLPEHSTISDASQPRINELGIPMLSPRLHAQVFGQDPAPADPARVQEAVAHLSEHGLWGRTADVFDEPQIDIPPLSSESLEEHFRLEAERQAGPYRRLLEALVAGEIPAPPPPAGWRLQPGWTRYLPDGSAAPVDAPPCDALVFDVEVVVRRQLPVLATAVSPHAWYGWVSPYLLHETPPSAASSGLLLPQLIPLEPSGSVPSADRPRVIVGHNVSYDRSWVREQYRLRADGTRFVDTMSMHIAVGGITSQQRAMLLGARRPADSRPRRAPPADLDWMTQTSMNSLADVYKHYCGEKLDKEERDVFVKGDVQDVRAQFGQLMNYCAGDARATWRVLRRLLPDFLERFPHPVTLAGMLHMGQVYLPVGPAWQRYLRLCGETYDDLENELSAALRRVADAACRAAHRRRHESDVWLWDLDWSVAEMKVKKVTAAAAKRAAKAAAAAAETPAVTGKGKKGKKKAASEAAGPLRLPADWQKPCRRLTEAEFDSDAPLPQPLAAWFAPLWATAERLYKRQPLLPGYPKWYRELCNKDGSGLTELTTSKRVVPKLLRLTWDGHPLHYDRRFGWGYVVPGRPDDPGDPWDGGTAAEGVCSGDEPEWWDEDAARHAERTDHSSEEGAEDGSAFPLPSLLAVCAERGDRPLSDPDALPVPDVNLRGASFYPLPHRDGLGNNVGNPLSKHFLAQAEAGVLRAAAGAGSSAERVLRNQSDHLLLGETTRRGSCLSGRYWLRPIQQPPSVTESAEFSGGQLYGAILPQVKVAGTLTRRAVERTWLTASNVRSDRLGSELRAMVQAPPGYHLVGADVDSQTPPSLRIHGSTAFSWMTLQGKKSEGTDLHSRTASLVGVSRDLAKVLNYGRIYGGARPFAVQLVRQHSGGLPAGELERRVAETYRSTKGSRRWTLNERGRAALGRVREMAEDMEDPDPLLSELLDWPEEEPWPPAQLIRLARLSGATHHWKDLAARPVWHGGTESFMFNKLESLASELQPATPVLGARLSRGLEPQLVGDNFTPSRVNWVVQSSAVDFLHLMTVCMQWLMETCRIEGRFCISIHDEVRYLVRSEDRYRAALALHITNLLTRSLFSLRLGLDDLPQSVAFFSGVDIDKALRKDATNDCRLVSDEAEAQRRALPGLIQTVQDGWNRPKPRGRPVDGSTADKFVLLAFDFSRAYDTVDHRMLYSKLLRHLPRCMATWVFGFLRDRRARAEVNGVRSSERPFRAGLPQGSVLAPTLFTLWSADLIEDLGRVPRTSVFAYADDTATLSAGASMPEAKARAQQAADTLAGWARRWKMKIAGQKTQALVLSQWSKDATDFKLKVDGAEVKGSPHLKLLGITLDRLLHFGEHCASVRRKTKPRIAHLRSMTNRSWGLQEQQLRTVANGYIRGALEYAASAWLPATPPGHVEQLDRELRSVARVVTGCTRSTPVAPLMAEAGLPAAQVRRGTLATRMLCLARSLPEDDPLRVIADQDPPRRLKSTTGWRRLGREALRACHLEDVPVEERLQVMLPPWSDPGTIRISPNMSGAASRDAPAAIRRQTAENYLATFPEAATWIWSDGSAEGGTTNGGGGALLILRNGEAREIRVAAGRLCSSTRAELCAIKAALEEVSNLSGAEAEGPVVLCTDSQAALSMLAGGAGSQTTPMGAAIWALLLSISARGQEVMLQWVPAHCGIPGNEKADELAREAAGLQQEAPADVRTITGAVARTAAEAWRKSWPDSFFRRIWGDRMPSPVSGVSRSEAVDVHQLRAGHWGMARQYLHRIGRLPTNSCPGCPEKDCPAARCIVCKEEADTPEHVLLRCPSLAGLRLRLLGNIHVDPAQLRDGDVVAALARGFRRHLEPLADGRP</sequence>
<feature type="region of interest" description="Disordered" evidence="2">
    <location>
        <begin position="626"/>
        <end position="645"/>
    </location>
</feature>
<dbReference type="CDD" id="cd09276">
    <property type="entry name" value="Rnase_HI_RT_non_LTR"/>
    <property type="match status" value="1"/>
</dbReference>
<feature type="compositionally biased region" description="Basic and acidic residues" evidence="2">
    <location>
        <begin position="626"/>
        <end position="638"/>
    </location>
</feature>
<evidence type="ECO:0000256" key="1">
    <source>
        <dbReference type="ARBA" id="ARBA00031966"/>
    </source>
</evidence>
<dbReference type="SUPFAM" id="SSF56672">
    <property type="entry name" value="DNA/RNA polymerases"/>
    <property type="match status" value="1"/>
</dbReference>
<feature type="domain" description="Reverse transcriptase" evidence="3">
    <location>
        <begin position="1059"/>
        <end position="1353"/>
    </location>
</feature>
<comment type="caution">
    <text evidence="5">The sequence shown here is derived from an EMBL/GenBank/DDBJ whole genome shotgun (WGS) entry which is preliminary data.</text>
</comment>
<dbReference type="PROSITE" id="PS50879">
    <property type="entry name" value="RNASE_H_1"/>
    <property type="match status" value="1"/>
</dbReference>
<dbReference type="SMART" id="SM00482">
    <property type="entry name" value="POLAc"/>
    <property type="match status" value="1"/>
</dbReference>
<proteinExistence type="predicted"/>
<evidence type="ECO:0000313" key="5">
    <source>
        <dbReference type="EMBL" id="KAF0306109.1"/>
    </source>
</evidence>
<dbReference type="GO" id="GO:0008408">
    <property type="term" value="F:3'-5' exonuclease activity"/>
    <property type="evidence" value="ECO:0007669"/>
    <property type="project" value="TreeGrafter"/>
</dbReference>
<dbReference type="InterPro" id="IPR036397">
    <property type="entry name" value="RNaseH_sf"/>
</dbReference>
<dbReference type="SUPFAM" id="SSF53098">
    <property type="entry name" value="Ribonuclease H-like"/>
    <property type="match status" value="2"/>
</dbReference>
<dbReference type="InterPro" id="IPR000477">
    <property type="entry name" value="RT_dom"/>
</dbReference>
<dbReference type="InterPro" id="IPR002156">
    <property type="entry name" value="RNaseH_domain"/>
</dbReference>
<dbReference type="InterPro" id="IPR001098">
    <property type="entry name" value="DNA-dir_DNA_pol_A_palm_dom"/>
</dbReference>
<dbReference type="PRINTS" id="PR00867">
    <property type="entry name" value="DNAPOLG"/>
</dbReference>
<dbReference type="Gene3D" id="3.30.420.390">
    <property type="match status" value="2"/>
</dbReference>
<accession>A0A6A4WLJ9</accession>
<dbReference type="PANTHER" id="PTHR10267:SF0">
    <property type="entry name" value="DNA POLYMERASE SUBUNIT GAMMA-1"/>
    <property type="match status" value="1"/>
</dbReference>
<dbReference type="EMBL" id="VIIS01000690">
    <property type="protein sequence ID" value="KAF0306109.1"/>
    <property type="molecule type" value="Genomic_DNA"/>
</dbReference>
<dbReference type="Pfam" id="PF00075">
    <property type="entry name" value="RNase_H"/>
    <property type="match status" value="1"/>
</dbReference>
<feature type="domain" description="RNase H type-1" evidence="4">
    <location>
        <begin position="1563"/>
        <end position="1703"/>
    </location>
</feature>
<keyword evidence="6" id="KW-1185">Reference proteome</keyword>
<dbReference type="Pfam" id="PF00078">
    <property type="entry name" value="RVT_1"/>
    <property type="match status" value="1"/>
</dbReference>
<dbReference type="OrthoDB" id="6369833at2759"/>
<dbReference type="InterPro" id="IPR002297">
    <property type="entry name" value="DNA-dir_DNA_pol_A_mt"/>
</dbReference>
<evidence type="ECO:0000259" key="3">
    <source>
        <dbReference type="PROSITE" id="PS50878"/>
    </source>
</evidence>
<dbReference type="PANTHER" id="PTHR10267">
    <property type="entry name" value="DNA POLYMERASE SUBUNIT GAMMA-1"/>
    <property type="match status" value="1"/>
</dbReference>
<reference evidence="5 6" key="1">
    <citation type="submission" date="2019-07" db="EMBL/GenBank/DDBJ databases">
        <title>Draft genome assembly of a fouling barnacle, Amphibalanus amphitrite (Darwin, 1854): The first reference genome for Thecostraca.</title>
        <authorList>
            <person name="Kim W."/>
        </authorList>
    </citation>
    <scope>NUCLEOTIDE SEQUENCE [LARGE SCALE GENOMIC DNA]</scope>
    <source>
        <strain evidence="5">SNU_AA5</strain>
        <tissue evidence="5">Soma without cirri and trophi</tissue>
    </source>
</reference>
<feature type="region of interest" description="Disordered" evidence="2">
    <location>
        <begin position="465"/>
        <end position="489"/>
    </location>
</feature>
<dbReference type="InterPro" id="IPR041336">
    <property type="entry name" value="DNApol_Exo"/>
</dbReference>
<protein>
    <recommendedName>
        <fullName evidence="1">Mitochondrial DNA polymerase catalytic subunit</fullName>
    </recommendedName>
</protein>
<dbReference type="GO" id="GO:0006264">
    <property type="term" value="P:mitochondrial DNA replication"/>
    <property type="evidence" value="ECO:0007669"/>
    <property type="project" value="TreeGrafter"/>
</dbReference>
<dbReference type="Pfam" id="PF18136">
    <property type="entry name" value="DNApol_Exo"/>
    <property type="match status" value="1"/>
</dbReference>
<dbReference type="GO" id="GO:0003677">
    <property type="term" value="F:DNA binding"/>
    <property type="evidence" value="ECO:0007669"/>
    <property type="project" value="InterPro"/>
</dbReference>
<evidence type="ECO:0000256" key="2">
    <source>
        <dbReference type="SAM" id="MobiDB-lite"/>
    </source>
</evidence>
<evidence type="ECO:0000259" key="4">
    <source>
        <dbReference type="PROSITE" id="PS50879"/>
    </source>
</evidence>
<dbReference type="Gene3D" id="3.30.420.10">
    <property type="entry name" value="Ribonuclease H-like superfamily/Ribonuclease H"/>
    <property type="match status" value="1"/>
</dbReference>
<organism evidence="5 6">
    <name type="scientific">Amphibalanus amphitrite</name>
    <name type="common">Striped barnacle</name>
    <name type="synonym">Balanus amphitrite</name>
    <dbReference type="NCBI Taxonomy" id="1232801"/>
    <lineage>
        <taxon>Eukaryota</taxon>
        <taxon>Metazoa</taxon>
        <taxon>Ecdysozoa</taxon>
        <taxon>Arthropoda</taxon>
        <taxon>Crustacea</taxon>
        <taxon>Multicrustacea</taxon>
        <taxon>Cirripedia</taxon>
        <taxon>Thoracica</taxon>
        <taxon>Thoracicalcarea</taxon>
        <taxon>Balanomorpha</taxon>
        <taxon>Balanoidea</taxon>
        <taxon>Balanidae</taxon>
        <taxon>Amphibalaninae</taxon>
        <taxon>Amphibalanus</taxon>
    </lineage>
</organism>
<dbReference type="FunFam" id="3.30.420.390:FF:000004">
    <property type="entry name" value="DNA polymerase subunit gamma-1, mitochondrial"/>
    <property type="match status" value="1"/>
</dbReference>
<dbReference type="GO" id="GO:0005760">
    <property type="term" value="C:gamma DNA polymerase complex"/>
    <property type="evidence" value="ECO:0007669"/>
    <property type="project" value="InterPro"/>
</dbReference>
<dbReference type="Proteomes" id="UP000440578">
    <property type="component" value="Unassembled WGS sequence"/>
</dbReference>
<dbReference type="GO" id="GO:0003887">
    <property type="term" value="F:DNA-directed DNA polymerase activity"/>
    <property type="evidence" value="ECO:0007669"/>
    <property type="project" value="InterPro"/>
</dbReference>
<dbReference type="PROSITE" id="PS50878">
    <property type="entry name" value="RT_POL"/>
    <property type="match status" value="1"/>
</dbReference>
<feature type="region of interest" description="Disordered" evidence="2">
    <location>
        <begin position="598"/>
        <end position="619"/>
    </location>
</feature>
<dbReference type="InterPro" id="IPR043502">
    <property type="entry name" value="DNA/RNA_pol_sf"/>
</dbReference>
<evidence type="ECO:0000313" key="6">
    <source>
        <dbReference type="Proteomes" id="UP000440578"/>
    </source>
</evidence>
<name>A0A6A4WLJ9_AMPAM</name>
<feature type="compositionally biased region" description="Low complexity" evidence="2">
    <location>
        <begin position="465"/>
        <end position="474"/>
    </location>
</feature>
<dbReference type="GO" id="GO:0004523">
    <property type="term" value="F:RNA-DNA hybrid ribonuclease activity"/>
    <property type="evidence" value="ECO:0007669"/>
    <property type="project" value="InterPro"/>
</dbReference>